<comment type="similarity">
    <text evidence="1">Belongs to the peptidase A1 family.</text>
</comment>
<dbReference type="OrthoDB" id="2747330at2759"/>
<dbReference type="InterPro" id="IPR021109">
    <property type="entry name" value="Peptidase_aspartic_dom_sf"/>
</dbReference>
<dbReference type="PANTHER" id="PTHR13683:SF227">
    <property type="entry name" value="EUKARYOTIC ASPARTYL PROTEASE FAMILY PROTEIN"/>
    <property type="match status" value="1"/>
</dbReference>
<evidence type="ECO:0000256" key="5">
    <source>
        <dbReference type="PIRSR" id="PIRSR601461-1"/>
    </source>
</evidence>
<dbReference type="Pfam" id="PF14541">
    <property type="entry name" value="TAXi_C"/>
    <property type="match status" value="1"/>
</dbReference>
<dbReference type="FunFam" id="2.40.70.10:FF:000015">
    <property type="entry name" value="Aspartyl protease family protein"/>
    <property type="match status" value="1"/>
</dbReference>
<gene>
    <name evidence="8" type="ORF">CTI12_AA420660</name>
</gene>
<keyword evidence="9" id="KW-1185">Reference proteome</keyword>
<feature type="active site" evidence="5">
    <location>
        <position position="270"/>
    </location>
</feature>
<comment type="caution">
    <text evidence="8">The sequence shown here is derived from an EMBL/GenBank/DDBJ whole genome shotgun (WGS) entry which is preliminary data.</text>
</comment>
<evidence type="ECO:0000313" key="9">
    <source>
        <dbReference type="Proteomes" id="UP000245207"/>
    </source>
</evidence>
<dbReference type="EMBL" id="PKPP01006965">
    <property type="protein sequence ID" value="PWA54783.1"/>
    <property type="molecule type" value="Genomic_DNA"/>
</dbReference>
<dbReference type="InterPro" id="IPR032799">
    <property type="entry name" value="TAXi_C"/>
</dbReference>
<dbReference type="GO" id="GO:0006508">
    <property type="term" value="P:proteolysis"/>
    <property type="evidence" value="ECO:0007669"/>
    <property type="project" value="UniProtKB-KW"/>
</dbReference>
<feature type="domain" description="Peptidase A1" evidence="7">
    <location>
        <begin position="51"/>
        <end position="398"/>
    </location>
</feature>
<feature type="chain" id="PRO_5015514635" evidence="6">
    <location>
        <begin position="18"/>
        <end position="416"/>
    </location>
</feature>
<reference evidence="8 9" key="1">
    <citation type="journal article" date="2018" name="Mol. Plant">
        <title>The genome of Artemisia annua provides insight into the evolution of Asteraceae family and artemisinin biosynthesis.</title>
        <authorList>
            <person name="Shen Q."/>
            <person name="Zhang L."/>
            <person name="Liao Z."/>
            <person name="Wang S."/>
            <person name="Yan T."/>
            <person name="Shi P."/>
            <person name="Liu M."/>
            <person name="Fu X."/>
            <person name="Pan Q."/>
            <person name="Wang Y."/>
            <person name="Lv Z."/>
            <person name="Lu X."/>
            <person name="Zhang F."/>
            <person name="Jiang W."/>
            <person name="Ma Y."/>
            <person name="Chen M."/>
            <person name="Hao X."/>
            <person name="Li L."/>
            <person name="Tang Y."/>
            <person name="Lv G."/>
            <person name="Zhou Y."/>
            <person name="Sun X."/>
            <person name="Brodelius P.E."/>
            <person name="Rose J.K.C."/>
            <person name="Tang K."/>
        </authorList>
    </citation>
    <scope>NUCLEOTIDE SEQUENCE [LARGE SCALE GENOMIC DNA]</scope>
    <source>
        <strain evidence="9">cv. Huhao1</strain>
        <tissue evidence="8">Leaf</tissue>
    </source>
</reference>
<dbReference type="InterPro" id="IPR033121">
    <property type="entry name" value="PEPTIDASE_A1"/>
</dbReference>
<dbReference type="PANTHER" id="PTHR13683">
    <property type="entry name" value="ASPARTYL PROTEASES"/>
    <property type="match status" value="1"/>
</dbReference>
<sequence length="416" mass="46509">MLLHLLALYATFQGCYSDVNPLTAAKTPTHCNPSSTILFRVTGNIYPDGYHYLKVDLGDPPIPYLFDFDTGSHFTWIQCDAPCQKCLPAPNPPYIPVSRKLVGCRHPICDEIRYPKDHVCESPNEPCTYYIRYADGGSSLGVVINDPFPLTYTNGTLIKPEISFGCGYHQKHPDPANRPHVDGILGLGSGKESILSQLRELGLVKSVVGHCFSKQGDGYLFLGDEFVPSRAVWTPIITTNEFARRYFLGVAELYVGLYTTGIRNLRVVFDNAATHTYFASEAYATLVSTITKDIKEKKLEEVNDDDLPLCWKGPQPFESIEDVIHKFRPISLSFLENPQYTLFEMYPEAYLIVKHGIVCLGILDSVLLQAPTVTLIGAISFQDKLIIYDNENQKIGWTTANCNDPPQSQCHSILKN</sequence>
<dbReference type="Gene3D" id="2.40.70.10">
    <property type="entry name" value="Acid Proteases"/>
    <property type="match status" value="2"/>
</dbReference>
<name>A0A2U1M0K4_ARTAN</name>
<evidence type="ECO:0000256" key="6">
    <source>
        <dbReference type="SAM" id="SignalP"/>
    </source>
</evidence>
<protein>
    <submittedName>
        <fullName evidence="8">Aspartic peptidase</fullName>
    </submittedName>
</protein>
<keyword evidence="4" id="KW-0378">Hydrolase</keyword>
<dbReference type="STRING" id="35608.A0A2U1M0K4"/>
<feature type="signal peptide" evidence="6">
    <location>
        <begin position="1"/>
        <end position="17"/>
    </location>
</feature>
<dbReference type="SUPFAM" id="SSF50630">
    <property type="entry name" value="Acid proteases"/>
    <property type="match status" value="1"/>
</dbReference>
<dbReference type="Proteomes" id="UP000245207">
    <property type="component" value="Unassembled WGS sequence"/>
</dbReference>
<dbReference type="Pfam" id="PF14543">
    <property type="entry name" value="TAXi_N"/>
    <property type="match status" value="1"/>
</dbReference>
<feature type="active site" evidence="5">
    <location>
        <position position="69"/>
    </location>
</feature>
<evidence type="ECO:0000256" key="2">
    <source>
        <dbReference type="ARBA" id="ARBA00022670"/>
    </source>
</evidence>
<accession>A0A2U1M0K4</accession>
<keyword evidence="3" id="KW-0064">Aspartyl protease</keyword>
<evidence type="ECO:0000313" key="8">
    <source>
        <dbReference type="EMBL" id="PWA54783.1"/>
    </source>
</evidence>
<dbReference type="InterPro" id="IPR032861">
    <property type="entry name" value="TAXi_N"/>
</dbReference>
<evidence type="ECO:0000256" key="1">
    <source>
        <dbReference type="ARBA" id="ARBA00007447"/>
    </source>
</evidence>
<keyword evidence="6" id="KW-0732">Signal</keyword>
<evidence type="ECO:0000256" key="3">
    <source>
        <dbReference type="ARBA" id="ARBA00022750"/>
    </source>
</evidence>
<proteinExistence type="inferred from homology"/>
<evidence type="ECO:0000259" key="7">
    <source>
        <dbReference type="PROSITE" id="PS51767"/>
    </source>
</evidence>
<dbReference type="PROSITE" id="PS51767">
    <property type="entry name" value="PEPTIDASE_A1"/>
    <property type="match status" value="1"/>
</dbReference>
<dbReference type="GO" id="GO:0004190">
    <property type="term" value="F:aspartic-type endopeptidase activity"/>
    <property type="evidence" value="ECO:0007669"/>
    <property type="project" value="UniProtKB-KW"/>
</dbReference>
<evidence type="ECO:0000256" key="4">
    <source>
        <dbReference type="ARBA" id="ARBA00022801"/>
    </source>
</evidence>
<keyword evidence="2" id="KW-0645">Protease</keyword>
<dbReference type="InterPro" id="IPR001461">
    <property type="entry name" value="Aspartic_peptidase_A1"/>
</dbReference>
<dbReference type="AlphaFoldDB" id="A0A2U1M0K4"/>
<organism evidence="8 9">
    <name type="scientific">Artemisia annua</name>
    <name type="common">Sweet wormwood</name>
    <dbReference type="NCBI Taxonomy" id="35608"/>
    <lineage>
        <taxon>Eukaryota</taxon>
        <taxon>Viridiplantae</taxon>
        <taxon>Streptophyta</taxon>
        <taxon>Embryophyta</taxon>
        <taxon>Tracheophyta</taxon>
        <taxon>Spermatophyta</taxon>
        <taxon>Magnoliopsida</taxon>
        <taxon>eudicotyledons</taxon>
        <taxon>Gunneridae</taxon>
        <taxon>Pentapetalae</taxon>
        <taxon>asterids</taxon>
        <taxon>campanulids</taxon>
        <taxon>Asterales</taxon>
        <taxon>Asteraceae</taxon>
        <taxon>Asteroideae</taxon>
        <taxon>Anthemideae</taxon>
        <taxon>Artemisiinae</taxon>
        <taxon>Artemisia</taxon>
    </lineage>
</organism>